<dbReference type="Pfam" id="PF13676">
    <property type="entry name" value="TIR_2"/>
    <property type="match status" value="1"/>
</dbReference>
<dbReference type="RefSeq" id="WP_128911001.1">
    <property type="nucleotide sequence ID" value="NZ_RDSM01000001.1"/>
</dbReference>
<evidence type="ECO:0000256" key="1">
    <source>
        <dbReference type="SAM" id="MobiDB-lite"/>
    </source>
</evidence>
<organism evidence="3 4">
    <name type="scientific">Granulicella sibirica</name>
    <dbReference type="NCBI Taxonomy" id="2479048"/>
    <lineage>
        <taxon>Bacteria</taxon>
        <taxon>Pseudomonadati</taxon>
        <taxon>Acidobacteriota</taxon>
        <taxon>Terriglobia</taxon>
        <taxon>Terriglobales</taxon>
        <taxon>Acidobacteriaceae</taxon>
        <taxon>Granulicella</taxon>
    </lineage>
</organism>
<dbReference type="AlphaFoldDB" id="A0A4V1L5R8"/>
<reference evidence="4" key="2">
    <citation type="submission" date="2019-02" db="EMBL/GenBank/DDBJ databases">
        <title>Granulicella sibirica sp. nov., a psychrotolerant acidobacterium isolated from an organic soil layer in forested tundra, West Siberia.</title>
        <authorList>
            <person name="Oshkin I.Y."/>
            <person name="Kulichevskaya I.S."/>
            <person name="Rijpstra W.I.C."/>
            <person name="Sinninghe Damste J.S."/>
            <person name="Rakitin A.L."/>
            <person name="Ravin N.V."/>
            <person name="Dedysh S.N."/>
        </authorList>
    </citation>
    <scope>NUCLEOTIDE SEQUENCE [LARGE SCALE GENOMIC DNA]</scope>
    <source>
        <strain evidence="4">AF10</strain>
    </source>
</reference>
<accession>A0A4V1L5R8</accession>
<dbReference type="GO" id="GO:0007165">
    <property type="term" value="P:signal transduction"/>
    <property type="evidence" value="ECO:0007669"/>
    <property type="project" value="InterPro"/>
</dbReference>
<dbReference type="InterPro" id="IPR035897">
    <property type="entry name" value="Toll_tir_struct_dom_sf"/>
</dbReference>
<dbReference type="PROSITE" id="PS50104">
    <property type="entry name" value="TIR"/>
    <property type="match status" value="1"/>
</dbReference>
<feature type="region of interest" description="Disordered" evidence="1">
    <location>
        <begin position="149"/>
        <end position="169"/>
    </location>
</feature>
<proteinExistence type="predicted"/>
<gene>
    <name evidence="3" type="ORF">GRAN_0024</name>
</gene>
<dbReference type="Gene3D" id="3.40.50.10140">
    <property type="entry name" value="Toll/interleukin-1 receptor homology (TIR) domain"/>
    <property type="match status" value="1"/>
</dbReference>
<evidence type="ECO:0000259" key="2">
    <source>
        <dbReference type="PROSITE" id="PS50104"/>
    </source>
</evidence>
<dbReference type="EMBL" id="RDSM01000001">
    <property type="protein sequence ID" value="RXH56714.1"/>
    <property type="molecule type" value="Genomic_DNA"/>
</dbReference>
<protein>
    <submittedName>
        <fullName evidence="3">Chaperone protein DnaK</fullName>
    </submittedName>
</protein>
<feature type="domain" description="TIR" evidence="2">
    <location>
        <begin position="1"/>
        <end position="142"/>
    </location>
</feature>
<reference evidence="3 4" key="1">
    <citation type="submission" date="2018-11" db="EMBL/GenBank/DDBJ databases">
        <authorList>
            <person name="Mardanov A.V."/>
            <person name="Ravin N.V."/>
            <person name="Dedysh S.N."/>
        </authorList>
    </citation>
    <scope>NUCLEOTIDE SEQUENCE [LARGE SCALE GENOMIC DNA]</scope>
    <source>
        <strain evidence="3 4">AF10</strain>
    </source>
</reference>
<dbReference type="Proteomes" id="UP000289437">
    <property type="component" value="Unassembled WGS sequence"/>
</dbReference>
<dbReference type="SUPFAM" id="SSF52200">
    <property type="entry name" value="Toll/Interleukin receptor TIR domain"/>
    <property type="match status" value="1"/>
</dbReference>
<dbReference type="OrthoDB" id="1426235at2"/>
<name>A0A4V1L5R8_9BACT</name>
<dbReference type="SMART" id="SM00255">
    <property type="entry name" value="TIR"/>
    <property type="match status" value="1"/>
</dbReference>
<sequence length="317" mass="35778">MPTLFFSYSHEDEKLRDQLEVHLAGLKRQGVISTWHDRRISAGTELGNTIDQNLNEADVILLLISPDFINSDYCYEREMLRAMERHDRLEARVIPIILRPCDWHGLPFGKLLAAPKDGKPVTKWADQDDAFLDIATAIKDALKDLGKATSSVSPRTTESSATPQSITAPIRSSNLRIRKQFSDLDRDTFRHEGFDFIAKFFEAALLEIANRNPGLAQRFQRVDANHFTASLYQNGEKVCRGSASVGGGHMGSDSIQYSMTDTPRDGGMNEAVYVKNDDQTLYFEPLGMQSYGNRDKQKLTPQGAAEFFWDLFIRPLQ</sequence>
<evidence type="ECO:0000313" key="3">
    <source>
        <dbReference type="EMBL" id="RXH56714.1"/>
    </source>
</evidence>
<evidence type="ECO:0000313" key="4">
    <source>
        <dbReference type="Proteomes" id="UP000289437"/>
    </source>
</evidence>
<keyword evidence="4" id="KW-1185">Reference proteome</keyword>
<dbReference type="InterPro" id="IPR000157">
    <property type="entry name" value="TIR_dom"/>
</dbReference>
<comment type="caution">
    <text evidence="3">The sequence shown here is derived from an EMBL/GenBank/DDBJ whole genome shotgun (WGS) entry which is preliminary data.</text>
</comment>